<dbReference type="NCBIfam" id="NF033545">
    <property type="entry name" value="transpos_IS630"/>
    <property type="match status" value="1"/>
</dbReference>
<organism evidence="4 5">
    <name type="scientific">Niallia hominis</name>
    <dbReference type="NCBI Taxonomy" id="3133173"/>
    <lineage>
        <taxon>Bacteria</taxon>
        <taxon>Bacillati</taxon>
        <taxon>Bacillota</taxon>
        <taxon>Bacilli</taxon>
        <taxon>Bacillales</taxon>
        <taxon>Bacillaceae</taxon>
        <taxon>Niallia</taxon>
    </lineage>
</organism>
<dbReference type="Gene3D" id="3.30.420.10">
    <property type="entry name" value="Ribonuclease H-like superfamily/Ribonuclease H"/>
    <property type="match status" value="1"/>
</dbReference>
<accession>A0ABV1F271</accession>
<dbReference type="Pfam" id="PF06056">
    <property type="entry name" value="Terminase_5"/>
    <property type="match status" value="1"/>
</dbReference>
<feature type="domain" description="Terminase ATPase subunit N-terminal" evidence="1">
    <location>
        <begin position="25"/>
        <end position="81"/>
    </location>
</feature>
<gene>
    <name evidence="4" type="ORF">WMO63_17465</name>
</gene>
<proteinExistence type="predicted"/>
<dbReference type="InterPro" id="IPR036397">
    <property type="entry name" value="RNaseH_sf"/>
</dbReference>
<evidence type="ECO:0000313" key="4">
    <source>
        <dbReference type="EMBL" id="MEQ2467446.1"/>
    </source>
</evidence>
<keyword evidence="5" id="KW-1185">Reference proteome</keyword>
<dbReference type="Proteomes" id="UP001465426">
    <property type="component" value="Unassembled WGS sequence"/>
</dbReference>
<protein>
    <submittedName>
        <fullName evidence="4">IS630 family transposase</fullName>
    </submittedName>
</protein>
<feature type="domain" description="Tc1-like transposase DDE" evidence="2">
    <location>
        <begin position="178"/>
        <end position="320"/>
    </location>
</feature>
<dbReference type="InterPro" id="IPR010332">
    <property type="entry name" value="ATPase_terminase-su_N"/>
</dbReference>
<dbReference type="InterPro" id="IPR009057">
    <property type="entry name" value="Homeodomain-like_sf"/>
</dbReference>
<sequence length="346" mass="40988">MSTANQETLLVMEAMKETDDRRMFERYQVIYLHLQGYKQKEISNIVLRSNKTISSYIQAYRKDGLDGLEMGQSPGAPRKLTEEQEHELVQVIAYKTPHDVGYENHYNWTLSIMRDFIQREWRQIYTLRGVSRLLEDLGLSYTRPTYTLKKADRQKQEEFRNETFPALKKLLNEEIDHLLFEDESMIRDYQAIQRSWFLKGKQRLIPTYGQHRGAKLLGILNYETGEVFVAEAERYDAEVFLEFLKIVLDKYPDGKIAMVLDNARIHHARLIQPFLEENSSRLELIFLPPYSPELNLMEGFWKWMKETIINNVFYSRVQDIRINVRKFVVDIGSKADVVINRLCVRM</sequence>
<dbReference type="SUPFAM" id="SSF46689">
    <property type="entry name" value="Homeodomain-like"/>
    <property type="match status" value="1"/>
</dbReference>
<dbReference type="InterPro" id="IPR047655">
    <property type="entry name" value="Transpos_IS630-like"/>
</dbReference>
<name>A0ABV1F271_9BACI</name>
<dbReference type="InterPro" id="IPR025959">
    <property type="entry name" value="Winged_HTH_dom"/>
</dbReference>
<dbReference type="PANTHER" id="PTHR46564">
    <property type="entry name" value="TRANSPOSASE"/>
    <property type="match status" value="1"/>
</dbReference>
<comment type="caution">
    <text evidence="4">The sequence shown here is derived from an EMBL/GenBank/DDBJ whole genome shotgun (WGS) entry which is preliminary data.</text>
</comment>
<dbReference type="Pfam" id="PF13358">
    <property type="entry name" value="DDE_3"/>
    <property type="match status" value="1"/>
</dbReference>
<dbReference type="SUPFAM" id="SSF53098">
    <property type="entry name" value="Ribonuclease H-like"/>
    <property type="match status" value="1"/>
</dbReference>
<feature type="domain" description="Winged helix-turn helix" evidence="3">
    <location>
        <begin position="105"/>
        <end position="163"/>
    </location>
</feature>
<dbReference type="InterPro" id="IPR012337">
    <property type="entry name" value="RNaseH-like_sf"/>
</dbReference>
<evidence type="ECO:0000259" key="2">
    <source>
        <dbReference type="Pfam" id="PF13358"/>
    </source>
</evidence>
<evidence type="ECO:0000259" key="3">
    <source>
        <dbReference type="Pfam" id="PF13592"/>
    </source>
</evidence>
<reference evidence="4 5" key="1">
    <citation type="submission" date="2024-03" db="EMBL/GenBank/DDBJ databases">
        <title>Human intestinal bacterial collection.</title>
        <authorList>
            <person name="Pauvert C."/>
            <person name="Hitch T.C.A."/>
            <person name="Clavel T."/>
        </authorList>
    </citation>
    <scope>NUCLEOTIDE SEQUENCE [LARGE SCALE GENOMIC DNA]</scope>
    <source>
        <strain evidence="4 5">CLA-SR-H024</strain>
    </source>
</reference>
<evidence type="ECO:0000259" key="1">
    <source>
        <dbReference type="Pfam" id="PF06056"/>
    </source>
</evidence>
<dbReference type="InterPro" id="IPR038717">
    <property type="entry name" value="Tc1-like_DDE_dom"/>
</dbReference>
<dbReference type="PANTHER" id="PTHR46564:SF1">
    <property type="entry name" value="TRANSPOSASE"/>
    <property type="match status" value="1"/>
</dbReference>
<dbReference type="Pfam" id="PF13592">
    <property type="entry name" value="HTH_33"/>
    <property type="match status" value="1"/>
</dbReference>
<evidence type="ECO:0000313" key="5">
    <source>
        <dbReference type="Proteomes" id="UP001465426"/>
    </source>
</evidence>
<dbReference type="EMBL" id="JBBMFN010000052">
    <property type="protein sequence ID" value="MEQ2467446.1"/>
    <property type="molecule type" value="Genomic_DNA"/>
</dbReference>